<comment type="pathway">
    <text evidence="3 7">Amino-sugar metabolism; N-acetylneuraminate degradation; D-fructose 6-phosphate from N-acetylneuraminate: step 3/5.</text>
</comment>
<dbReference type="SUPFAM" id="SSF51366">
    <property type="entry name" value="Ribulose-phoshate binding barrel"/>
    <property type="match status" value="1"/>
</dbReference>
<evidence type="ECO:0000256" key="6">
    <source>
        <dbReference type="ARBA" id="ARBA00023277"/>
    </source>
</evidence>
<dbReference type="GO" id="GO:0047465">
    <property type="term" value="F:N-acylglucosamine-6-phosphate 2-epimerase activity"/>
    <property type="evidence" value="ECO:0007669"/>
    <property type="project" value="UniProtKB-EC"/>
</dbReference>
<dbReference type="Proteomes" id="UP000515561">
    <property type="component" value="Chromosome"/>
</dbReference>
<reference evidence="8 9" key="1">
    <citation type="journal article" date="2016" name="Int. J. Syst. Evol. Microbiol.">
        <title>Descriptions of Anaerotaenia torta gen. nov., sp. nov. and Anaerocolumna cellulosilytica gen. nov., sp. nov. isolated from a methanogenic reactor of cattle waste.</title>
        <authorList>
            <person name="Uek A."/>
            <person name="Ohtaki Y."/>
            <person name="Kaku N."/>
            <person name="Ueki K."/>
        </authorList>
    </citation>
    <scope>NUCLEOTIDE SEQUENCE [LARGE SCALE GENOMIC DNA]</scope>
    <source>
        <strain evidence="8 9">SN021</strain>
    </source>
</reference>
<dbReference type="KEGG" id="acel:acsn021_23370"/>
<dbReference type="HAMAP" id="MF_01235">
    <property type="entry name" value="ManNAc6P_epimer"/>
    <property type="match status" value="1"/>
</dbReference>
<dbReference type="UniPathway" id="UPA00629">
    <property type="reaction ID" value="UER00682"/>
</dbReference>
<proteinExistence type="inferred from homology"/>
<dbReference type="GO" id="GO:0006053">
    <property type="term" value="P:N-acetylmannosamine catabolic process"/>
    <property type="evidence" value="ECO:0007669"/>
    <property type="project" value="TreeGrafter"/>
</dbReference>
<evidence type="ECO:0000313" key="9">
    <source>
        <dbReference type="Proteomes" id="UP000515561"/>
    </source>
</evidence>
<dbReference type="EMBL" id="AP023367">
    <property type="protein sequence ID" value="BCJ94768.1"/>
    <property type="molecule type" value="Genomic_DNA"/>
</dbReference>
<sequence>MDKFDKVLEKIKGGLIVSCQALEDEPLHSSYIMARMAYAAWEGGACGIRANSPEDIKEIKKTVPLPVIGLYKQVYTDSKIYITPTLKEVDRLSDSGADIIAMDATNRLRPTGISLQQFFKDVKSRYPKLRFMADCSNVKEAEYAQTLGFDVVGTTLCGYTDNTKNVKLPAFGLLKEMTGKLNIPVIAEGGIWTPEQLKTAMDNGAYAAVIGTAITRPRDITRRFVDIL</sequence>
<evidence type="ECO:0000256" key="2">
    <source>
        <dbReference type="ARBA" id="ARBA00002147"/>
    </source>
</evidence>
<dbReference type="Gene3D" id="3.20.20.70">
    <property type="entry name" value="Aldolase class I"/>
    <property type="match status" value="1"/>
</dbReference>
<accession>A0A6S6R6Y5</accession>
<dbReference type="InterPro" id="IPR007260">
    <property type="entry name" value="NanE"/>
</dbReference>
<comment type="similarity">
    <text evidence="4 7">Belongs to the NanE family.</text>
</comment>
<keyword evidence="5 7" id="KW-0413">Isomerase</keyword>
<keyword evidence="9" id="KW-1185">Reference proteome</keyword>
<dbReference type="InterPro" id="IPR011060">
    <property type="entry name" value="RibuloseP-bd_barrel"/>
</dbReference>
<dbReference type="PANTHER" id="PTHR36204">
    <property type="entry name" value="N-ACETYLMANNOSAMINE-6-PHOSPHATE 2-EPIMERASE-RELATED"/>
    <property type="match status" value="1"/>
</dbReference>
<dbReference type="NCBIfam" id="NF002231">
    <property type="entry name" value="PRK01130.1"/>
    <property type="match status" value="1"/>
</dbReference>
<dbReference type="GO" id="GO:0005829">
    <property type="term" value="C:cytosol"/>
    <property type="evidence" value="ECO:0007669"/>
    <property type="project" value="TreeGrafter"/>
</dbReference>
<comment type="catalytic activity">
    <reaction evidence="1 7">
        <text>an N-acyl-D-glucosamine 6-phosphate = an N-acyl-D-mannosamine 6-phosphate</text>
        <dbReference type="Rhea" id="RHEA:23932"/>
        <dbReference type="ChEBI" id="CHEBI:57599"/>
        <dbReference type="ChEBI" id="CHEBI:57666"/>
        <dbReference type="EC" id="5.1.3.9"/>
    </reaction>
</comment>
<protein>
    <recommendedName>
        <fullName evidence="7">Putative N-acetylmannosamine-6-phosphate 2-epimerase</fullName>
        <ecNumber evidence="7">5.1.3.9</ecNumber>
    </recommendedName>
    <alternativeName>
        <fullName evidence="7">ManNAc-6-P epimerase</fullName>
    </alternativeName>
</protein>
<dbReference type="FunFam" id="3.20.20.70:FF:000035">
    <property type="entry name" value="Putative N-acetylmannosamine-6-phosphate 2-epimerase"/>
    <property type="match status" value="1"/>
</dbReference>
<dbReference type="PANTHER" id="PTHR36204:SF1">
    <property type="entry name" value="N-ACETYLMANNOSAMINE-6-PHOSPHATE 2-EPIMERASE-RELATED"/>
    <property type="match status" value="1"/>
</dbReference>
<evidence type="ECO:0000256" key="5">
    <source>
        <dbReference type="ARBA" id="ARBA00023235"/>
    </source>
</evidence>
<gene>
    <name evidence="7 8" type="primary">nanE</name>
    <name evidence="8" type="ORF">acsn021_23370</name>
</gene>
<name>A0A6S6R6Y5_9FIRM</name>
<dbReference type="AlphaFoldDB" id="A0A6S6R6Y5"/>
<dbReference type="RefSeq" id="WP_184089205.1">
    <property type="nucleotide sequence ID" value="NZ_AP023367.1"/>
</dbReference>
<dbReference type="Pfam" id="PF04131">
    <property type="entry name" value="NanE"/>
    <property type="match status" value="1"/>
</dbReference>
<dbReference type="GO" id="GO:0019262">
    <property type="term" value="P:N-acetylneuraminate catabolic process"/>
    <property type="evidence" value="ECO:0007669"/>
    <property type="project" value="UniProtKB-UniRule"/>
</dbReference>
<evidence type="ECO:0000256" key="7">
    <source>
        <dbReference type="HAMAP-Rule" id="MF_01235"/>
    </source>
</evidence>
<organism evidence="8 9">
    <name type="scientific">Anaerocolumna cellulosilytica</name>
    <dbReference type="NCBI Taxonomy" id="433286"/>
    <lineage>
        <taxon>Bacteria</taxon>
        <taxon>Bacillati</taxon>
        <taxon>Bacillota</taxon>
        <taxon>Clostridia</taxon>
        <taxon>Lachnospirales</taxon>
        <taxon>Lachnospiraceae</taxon>
        <taxon>Anaerocolumna</taxon>
    </lineage>
</organism>
<evidence type="ECO:0000313" key="8">
    <source>
        <dbReference type="EMBL" id="BCJ94768.1"/>
    </source>
</evidence>
<evidence type="ECO:0000256" key="4">
    <source>
        <dbReference type="ARBA" id="ARBA00007439"/>
    </source>
</evidence>
<dbReference type="CDD" id="cd04729">
    <property type="entry name" value="NanE"/>
    <property type="match status" value="1"/>
</dbReference>
<keyword evidence="6 7" id="KW-0119">Carbohydrate metabolism</keyword>
<evidence type="ECO:0000256" key="1">
    <source>
        <dbReference type="ARBA" id="ARBA00000056"/>
    </source>
</evidence>
<dbReference type="GO" id="GO:0005975">
    <property type="term" value="P:carbohydrate metabolic process"/>
    <property type="evidence" value="ECO:0007669"/>
    <property type="project" value="UniProtKB-UniRule"/>
</dbReference>
<evidence type="ECO:0000256" key="3">
    <source>
        <dbReference type="ARBA" id="ARBA00005081"/>
    </source>
</evidence>
<dbReference type="InterPro" id="IPR013785">
    <property type="entry name" value="Aldolase_TIM"/>
</dbReference>
<comment type="function">
    <text evidence="2 7">Converts N-acetylmannosamine-6-phosphate (ManNAc-6-P) to N-acetylglucosamine-6-phosphate (GlcNAc-6-P).</text>
</comment>
<dbReference type="EC" id="5.1.3.9" evidence="7"/>